<evidence type="ECO:0000313" key="2">
    <source>
        <dbReference type="Proteomes" id="UP000002217"/>
    </source>
</evidence>
<dbReference type="InterPro" id="IPR045707">
    <property type="entry name" value="DUF6063"/>
</dbReference>
<protein>
    <submittedName>
        <fullName evidence="1">Uncharacterized protein</fullName>
    </submittedName>
</protein>
<gene>
    <name evidence="1" type="ordered locus">Dtox_1690</name>
</gene>
<dbReference type="KEGG" id="dae:Dtox_1690"/>
<evidence type="ECO:0000313" key="1">
    <source>
        <dbReference type="EMBL" id="ACV62547.1"/>
    </source>
</evidence>
<dbReference type="Pfam" id="PF19539">
    <property type="entry name" value="DUF6063"/>
    <property type="match status" value="1"/>
</dbReference>
<dbReference type="eggNOG" id="ENOG502ZASX">
    <property type="taxonomic scope" value="Bacteria"/>
</dbReference>
<sequence length="248" mass="28536">MYKAENVKDACAIFMTLVSRGVVDEKSSRLLQAYKNVPEVREIISGVFEPAAEVKVLNAVDKLYISPGIDNRVFGYTNTELRDLLGLKTNAELYTAYFIILCLMAMFYDSEDLNVVTRQFVPVIELESFVTDKTEKIGQLEEIAVIEEELEFGFSHAVYLWRDLPDYDDKLKSLARSKNNKVSFILKVCNFLQAQDLVIVHQDREIYLRDRLDCMVRRYYSDTSRKEQLLQFLLSGGQAARRDQVAAN</sequence>
<dbReference type="AlphaFoldDB" id="C8VWX1"/>
<proteinExistence type="predicted"/>
<reference evidence="1 2" key="1">
    <citation type="journal article" date="2009" name="Stand. Genomic Sci.">
        <title>Complete genome sequence of Desulfotomaculum acetoxidans type strain (5575).</title>
        <authorList>
            <person name="Spring S."/>
            <person name="Lapidus A."/>
            <person name="Schroder M."/>
            <person name="Gleim D."/>
            <person name="Sims D."/>
            <person name="Meincke L."/>
            <person name="Glavina Del Rio T."/>
            <person name="Tice H."/>
            <person name="Copeland A."/>
            <person name="Cheng J.F."/>
            <person name="Lucas S."/>
            <person name="Chen F."/>
            <person name="Nolan M."/>
            <person name="Bruce D."/>
            <person name="Goodwin L."/>
            <person name="Pitluck S."/>
            <person name="Ivanova N."/>
            <person name="Mavromatis K."/>
            <person name="Mikhailova N."/>
            <person name="Pati A."/>
            <person name="Chen A."/>
            <person name="Palaniappan K."/>
            <person name="Land M."/>
            <person name="Hauser L."/>
            <person name="Chang Y.J."/>
            <person name="Jeffries C.D."/>
            <person name="Chain P."/>
            <person name="Saunders E."/>
            <person name="Brettin T."/>
            <person name="Detter J.C."/>
            <person name="Goker M."/>
            <person name="Bristow J."/>
            <person name="Eisen J.A."/>
            <person name="Markowitz V."/>
            <person name="Hugenholtz P."/>
            <person name="Kyrpides N.C."/>
            <person name="Klenk H.P."/>
            <person name="Han C."/>
        </authorList>
    </citation>
    <scope>NUCLEOTIDE SEQUENCE [LARGE SCALE GENOMIC DNA]</scope>
    <source>
        <strain evidence="2">ATCC 49208 / DSM 771 / VKM B-1644</strain>
    </source>
</reference>
<dbReference type="HOGENOM" id="CLU_096710_1_0_9"/>
<dbReference type="EMBL" id="CP001720">
    <property type="protein sequence ID" value="ACV62547.1"/>
    <property type="molecule type" value="Genomic_DNA"/>
</dbReference>
<keyword evidence="2" id="KW-1185">Reference proteome</keyword>
<dbReference type="RefSeq" id="WP_015757258.1">
    <property type="nucleotide sequence ID" value="NC_013216.1"/>
</dbReference>
<organism evidence="1 2">
    <name type="scientific">Desulfofarcimen acetoxidans (strain ATCC 49208 / DSM 771 / KCTC 5769 / VKM B-1644 / 5575)</name>
    <name type="common">Desulfotomaculum acetoxidans</name>
    <dbReference type="NCBI Taxonomy" id="485916"/>
    <lineage>
        <taxon>Bacteria</taxon>
        <taxon>Bacillati</taxon>
        <taxon>Bacillota</taxon>
        <taxon>Clostridia</taxon>
        <taxon>Eubacteriales</taxon>
        <taxon>Peptococcaceae</taxon>
        <taxon>Desulfofarcimen</taxon>
    </lineage>
</organism>
<dbReference type="STRING" id="485916.Dtox_1690"/>
<dbReference type="Proteomes" id="UP000002217">
    <property type="component" value="Chromosome"/>
</dbReference>
<dbReference type="OrthoDB" id="2380372at2"/>
<name>C8VWX1_DESAS</name>
<accession>C8VWX1</accession>